<gene>
    <name evidence="1" type="ORF">NITHO_4920017</name>
</gene>
<reference evidence="1 2" key="1">
    <citation type="journal article" date="2012" name="ISME J.">
        <title>Nitrification expanded: discovery, physiology and genomics of a nitrite-oxidizing bacterium from the phylum Chloroflexi.</title>
        <authorList>
            <person name="Sorokin D.Y."/>
            <person name="Lucker S."/>
            <person name="Vejmelkova D."/>
            <person name="Kostrikina N.A."/>
            <person name="Kleerebezem R."/>
            <person name="Rijpstra W.I."/>
            <person name="Damste J.S."/>
            <person name="Le Paslier D."/>
            <person name="Muyzer G."/>
            <person name="Wagner M."/>
            <person name="van Loosdrecht M.C."/>
            <person name="Daims H."/>
        </authorList>
    </citation>
    <scope>NUCLEOTIDE SEQUENCE [LARGE SCALE GENOMIC DNA]</scope>
    <source>
        <strain evidence="2">none</strain>
    </source>
</reference>
<organism evidence="1 2">
    <name type="scientific">Nitrolancea hollandica Lb</name>
    <dbReference type="NCBI Taxonomy" id="1129897"/>
    <lineage>
        <taxon>Bacteria</taxon>
        <taxon>Pseudomonadati</taxon>
        <taxon>Thermomicrobiota</taxon>
        <taxon>Thermomicrobia</taxon>
        <taxon>Sphaerobacterales</taxon>
        <taxon>Sphaerobacterineae</taxon>
        <taxon>Sphaerobacteraceae</taxon>
        <taxon>Nitrolancea</taxon>
    </lineage>
</organism>
<dbReference type="InterPro" id="IPR004211">
    <property type="entry name" value="Endonuclease_7"/>
</dbReference>
<evidence type="ECO:0000313" key="1">
    <source>
        <dbReference type="EMBL" id="CCF85406.1"/>
    </source>
</evidence>
<name>I4EL44_9BACT</name>
<dbReference type="InterPro" id="IPR044925">
    <property type="entry name" value="His-Me_finger_sf"/>
</dbReference>
<dbReference type="Pfam" id="PF02945">
    <property type="entry name" value="Endonuclease_7"/>
    <property type="match status" value="1"/>
</dbReference>
<dbReference type="Proteomes" id="UP000004221">
    <property type="component" value="Unassembled WGS sequence"/>
</dbReference>
<dbReference type="EMBL" id="CAGS01000437">
    <property type="protein sequence ID" value="CCF85406.1"/>
    <property type="molecule type" value="Genomic_DNA"/>
</dbReference>
<proteinExistence type="predicted"/>
<protein>
    <submittedName>
        <fullName evidence="1">Putative PfWMP3_35</fullName>
    </submittedName>
</protein>
<accession>I4EL44</accession>
<evidence type="ECO:0000313" key="2">
    <source>
        <dbReference type="Proteomes" id="UP000004221"/>
    </source>
</evidence>
<sequence>MGRKWCPTCSTEQPLTAFGKNKRRSDGLAYECKTCARKRCEEFRKKNPDYANKYYKKKQRAQQLKKKYGITPDEYKALLVEQRGGCAICGQPPIDKALAVDHDHETGTVRGLLCAPCNKGIGLLKDRSEVLTAAAEYLRKHGK</sequence>
<dbReference type="InterPro" id="IPR038563">
    <property type="entry name" value="Endonuclease_7_sf"/>
</dbReference>
<dbReference type="AlphaFoldDB" id="I4EL44"/>
<dbReference type="OrthoDB" id="1030310at2"/>
<comment type="caution">
    <text evidence="1">The sequence shown here is derived from an EMBL/GenBank/DDBJ whole genome shotgun (WGS) entry which is preliminary data.</text>
</comment>
<keyword evidence="2" id="KW-1185">Reference proteome</keyword>
<dbReference type="SUPFAM" id="SSF54060">
    <property type="entry name" value="His-Me finger endonucleases"/>
    <property type="match status" value="1"/>
</dbReference>
<dbReference type="Gene3D" id="3.40.1800.10">
    <property type="entry name" value="His-Me finger endonucleases"/>
    <property type="match status" value="1"/>
</dbReference>
<dbReference type="RefSeq" id="WP_008480285.1">
    <property type="nucleotide sequence ID" value="NZ_CAGS01000437.1"/>
</dbReference>